<keyword evidence="1" id="KW-0472">Membrane</keyword>
<comment type="caution">
    <text evidence="2">The sequence shown here is derived from an EMBL/GenBank/DDBJ whole genome shotgun (WGS) entry which is preliminary data.</text>
</comment>
<keyword evidence="1" id="KW-0812">Transmembrane</keyword>
<organism evidence="2 3">
    <name type="scientific">Candidatus Accumulibacter vicinus</name>
    <dbReference type="NCBI Taxonomy" id="2954382"/>
    <lineage>
        <taxon>Bacteria</taxon>
        <taxon>Pseudomonadati</taxon>
        <taxon>Pseudomonadota</taxon>
        <taxon>Betaproteobacteria</taxon>
        <taxon>Candidatus Accumulibacter</taxon>
    </lineage>
</organism>
<dbReference type="AlphaFoldDB" id="A0A084XWM5"/>
<feature type="transmembrane region" description="Helical" evidence="1">
    <location>
        <begin position="77"/>
        <end position="104"/>
    </location>
</feature>
<evidence type="ECO:0000313" key="3">
    <source>
        <dbReference type="Proteomes" id="UP000019812"/>
    </source>
</evidence>
<evidence type="ECO:0000256" key="1">
    <source>
        <dbReference type="SAM" id="Phobius"/>
    </source>
</evidence>
<reference evidence="2 3" key="1">
    <citation type="submission" date="2014-07" db="EMBL/GenBank/DDBJ databases">
        <title>Expanding our view of genomic diversity in Candidatus Accumulibacter clades.</title>
        <authorList>
            <person name="Skennerton C.T."/>
            <person name="Barr J.J."/>
            <person name="Slater F.R."/>
            <person name="Bond P.L."/>
            <person name="Tyson G.W."/>
        </authorList>
    </citation>
    <scope>NUCLEOTIDE SEQUENCE [LARGE SCALE GENOMIC DNA]</scope>
    <source>
        <strain evidence="3">SK-01</strain>
    </source>
</reference>
<feature type="transmembrane region" description="Helical" evidence="1">
    <location>
        <begin position="7"/>
        <end position="27"/>
    </location>
</feature>
<evidence type="ECO:0000313" key="2">
    <source>
        <dbReference type="EMBL" id="KFB66869.1"/>
    </source>
</evidence>
<feature type="transmembrane region" description="Helical" evidence="1">
    <location>
        <begin position="39"/>
        <end position="65"/>
    </location>
</feature>
<dbReference type="EMBL" id="JDSS02000037">
    <property type="protein sequence ID" value="KFB66869.1"/>
    <property type="molecule type" value="Genomic_DNA"/>
</dbReference>
<dbReference type="Proteomes" id="UP000019812">
    <property type="component" value="Unassembled WGS sequence"/>
</dbReference>
<name>A0A084XWM5_9PROT</name>
<protein>
    <submittedName>
        <fullName evidence="2">Uncharacterized protein</fullName>
    </submittedName>
</protein>
<sequence>MKIRIGLVASFFIVALQWLIVTGFVQHSYTWWLKASDPVVTAGIAGTVVFTIGSLLSVGFSLWAHGQLYEQKSRLKYVAQLLGLAGLSGLLVFFGMVFIGYVLLVHR</sequence>
<dbReference type="STRING" id="1457154.CAPSK01_003808"/>
<gene>
    <name evidence="2" type="ORF">CAPSK01_003808</name>
</gene>
<accession>A0A084XWM5</accession>
<dbReference type="RefSeq" id="WP_273703879.1">
    <property type="nucleotide sequence ID" value="NZ_JDSS02000037.1"/>
</dbReference>
<proteinExistence type="predicted"/>
<keyword evidence="1" id="KW-1133">Transmembrane helix</keyword>